<name>A0ACB8VZG7_9TELE</name>
<gene>
    <name evidence="1" type="ORF">L3Q82_013207</name>
</gene>
<accession>A0ACB8VZG7</accession>
<protein>
    <submittedName>
        <fullName evidence="1">Uncharacterized protein</fullName>
    </submittedName>
</protein>
<sequence>MGEEAEEKKASSGLPEKMRPKEEEVEESDSEKEVEEGRRMQIPLHRWVMHGAVMFGREFCYAMETALVTPVLLRIGLPEQYYSLTWFLSPILGLLFTPVIGSASDRCTLRWGRRRPFILALCVGVLLGVALFLNGSLIGLSIGDTPSSQPIGIVLTVVGVVVLDFCADASEGPIRAYLLDVADTEEQDMALNIHAFSAGLGGAVGYMLGGLDWTGTALGRAFRSQEQVLFLFAGNIFIISVTLHMLSIPEQSFTPSNHLKMTGIGESTGQLSFRPVGHTPPLLDVIAEEDASAPLSCEDNESDPEEGEMDFLTVERVRSKSDSVLAMPDATIELDSDLDPNLQLFLFEVNLFAPETQRDLEDVFKPSHHSTDSPSPSGGPSALTDEMVANEPTNPARPELKGPTNGPSSLLKISSGTQGSHLKTQQVNAANGVNATMPSSNNSNAVKDHASTRLANHFSNTSVSSRPHPHTFYRQPSFTFSYYGRVGSQRYRLRRSAPLRPRPITSSRSLNDLCDLQKHANRRELQLSASSLSSEGSSSDGGTDRGTTVRLLWLSMLKASANSTELQNYSRGVQMGCWGLVVYAATAAVCSAILQKYLDNFDLSIKVIYIVGTLGFSIGTAVMAIFPNVYVAMVMISSMGIISMSISYCPYALLGQYHEIKEYIHHSPANTRRGFGIDCAILSCQVYISQILVASALGAVVEAVGTVRVIPAVASGGSFLGFLTACFLIIYPEVEPSRSEQDQGLVGLAGDSDPNGERTSDQSFHASYVHLGALVGFTNGNRALVSLQRAGDLSSARRGIDENLGPLLMVRLGPRLVSVMADHLPPVLLEACVVIGASSERLREVYQAINNNEASEHFLLEPEVLHVLAPPFVSRPQAESEAVRSHGKRRRSFLRKKREQPPAATATPSQGLVLARLFWCFCPHFCPLLWSHKRSPHTFAGGRGGAEDVSVPKDIDLMALPQLCFPGGLQVTRIQKDAQFHFLVFTDVFGNRTHGVVMQYYRPILEGMPFFQNGAGSYKFSELFSAYSFCVISKYPYFTALKDCLSCLLIQLRTCRLSDMEETVREFSAKLTLVPIPPPGQLHLMFNLRPLTIVLPSKEDKNHPAVDLDLHLPFFCFRPHQLLQVLSCLLQEQRVVLFSADWARLTLVAESLLLFLQPLSWQQPYVPVLARGMLDFLMAPTAFLMGCHLSHYEEVAAETDDLILINIDKGSVSASFCETINLPEIPSAAAECFMQRCQSLQIHFDLYQCHHANCTDINEQRAQRRAWQHNLNHDIQKITLELIVNLFRDVSSHLNYGHRVFNSKEFLKTREQADQLFYEKVLETHIFHSFLKDRLNRKMDNFARMELSTRSEMQKMKAMVEVPRRPTMQEIQARRKSSVTENRLSKRLGMSLPNLRDDQTLSFQRNTPLTGIIISDPAPRAPPKPPKLFKLPDLPASLSFHAVQNYYSELIQQLGKAIFSVQNENPSLLARFYYLRGFINTLCSRRLEALGDFQNLYKTDTAIFPTELVTWLVDSLHRDERQQADRRPELKRLILKVKTENEKPSVQPDDHVKKFELPRKHLQLDEFVRCVQECGIVKDVATIHRLFDALTDGQTKSVDPELFRVFYTFWKETEAEAQDVNLPSEVIDHLDNSECVYKLSSCVKTSHGVGKIAMTQKRLFLLTEGRPGFLEITKFRNIQEVKIASAPFLLVRIPSLRIKTSGKPEVFEANLKTETELWNLMVKEMWAGRKMADQHKDPQYMTQALTNVLLMDAVMGCLQTQRSITAASKLAYFDKIKHEVPMMVPKTTSETLKHKINPSLHLAEPQTVHVLLYTPGQLSCNDSEGEMNPKLWVALSGGKVAVFDAASWSMLQDYIQVGESQLNCMLGLVQEQVWIGSQDSVIYIIDTHSMSCNKQLTEHRHEVTGLAVDTRDQHSSSNQIQAVSPSQQTYSCSCDGMILQWDSASLKVKRQFHLSCDRLCSIQIHDGTLWCCCGDSIVELKKSGNPQRRMVLPDDLRSMPSSFSSFTVIPERGQLWMGCADSGELCLWYTNNHKRPFKRVSLPGCSGVTCMIRVKDQVSFDTGLKKFKIWVGCRGQIGVEGQCDGQLRSQVLVMDPESHTVAKELQAHSDSIQTLCSAENRYVLSGSARRDGKIAIWKVE</sequence>
<keyword evidence="2" id="KW-1185">Reference proteome</keyword>
<organism evidence="1 2">
    <name type="scientific">Scortum barcoo</name>
    <name type="common">barcoo grunter</name>
    <dbReference type="NCBI Taxonomy" id="214431"/>
    <lineage>
        <taxon>Eukaryota</taxon>
        <taxon>Metazoa</taxon>
        <taxon>Chordata</taxon>
        <taxon>Craniata</taxon>
        <taxon>Vertebrata</taxon>
        <taxon>Euteleostomi</taxon>
        <taxon>Actinopterygii</taxon>
        <taxon>Neopterygii</taxon>
        <taxon>Teleostei</taxon>
        <taxon>Neoteleostei</taxon>
        <taxon>Acanthomorphata</taxon>
        <taxon>Eupercaria</taxon>
        <taxon>Centrarchiformes</taxon>
        <taxon>Terapontoidei</taxon>
        <taxon>Terapontidae</taxon>
        <taxon>Scortum</taxon>
    </lineage>
</organism>
<dbReference type="Proteomes" id="UP000831701">
    <property type="component" value="Chromosome 16"/>
</dbReference>
<proteinExistence type="predicted"/>
<dbReference type="EMBL" id="CM041546">
    <property type="protein sequence ID" value="KAI3361001.1"/>
    <property type="molecule type" value="Genomic_DNA"/>
</dbReference>
<comment type="caution">
    <text evidence="1">The sequence shown here is derived from an EMBL/GenBank/DDBJ whole genome shotgun (WGS) entry which is preliminary data.</text>
</comment>
<reference evidence="1" key="1">
    <citation type="submission" date="2022-04" db="EMBL/GenBank/DDBJ databases">
        <title>Jade perch genome.</title>
        <authorList>
            <person name="Chao B."/>
        </authorList>
    </citation>
    <scope>NUCLEOTIDE SEQUENCE</scope>
    <source>
        <strain evidence="1">CB-2022</strain>
    </source>
</reference>
<evidence type="ECO:0000313" key="1">
    <source>
        <dbReference type="EMBL" id="KAI3361001.1"/>
    </source>
</evidence>
<evidence type="ECO:0000313" key="2">
    <source>
        <dbReference type="Proteomes" id="UP000831701"/>
    </source>
</evidence>